<dbReference type="EMBL" id="LBXR01000006">
    <property type="protein sequence ID" value="KKR34830.1"/>
    <property type="molecule type" value="Genomic_DNA"/>
</dbReference>
<evidence type="ECO:0000313" key="2">
    <source>
        <dbReference type="EMBL" id="KKR34830.1"/>
    </source>
</evidence>
<organism evidence="2 3">
    <name type="scientific">Candidatus Magasanikbacteria bacterium GW2011_GWA2_40_10</name>
    <dbReference type="NCBI Taxonomy" id="1619037"/>
    <lineage>
        <taxon>Bacteria</taxon>
        <taxon>Candidatus Magasanikiibacteriota</taxon>
    </lineage>
</organism>
<dbReference type="GO" id="GO:0005886">
    <property type="term" value="C:plasma membrane"/>
    <property type="evidence" value="ECO:0007669"/>
    <property type="project" value="UniProtKB-SubCell"/>
</dbReference>
<keyword evidence="1" id="KW-0472">Membrane</keyword>
<protein>
    <recommendedName>
        <fullName evidence="1">Putative membrane protein insertion efficiency factor</fullName>
    </recommendedName>
</protein>
<dbReference type="AlphaFoldDB" id="A0A0G0SJE9"/>
<dbReference type="SMART" id="SM01234">
    <property type="entry name" value="Haemolytic"/>
    <property type="match status" value="1"/>
</dbReference>
<comment type="subcellular location">
    <subcellularLocation>
        <location evidence="1">Cell membrane</location>
        <topology evidence="1">Peripheral membrane protein</topology>
        <orientation evidence="1">Cytoplasmic side</orientation>
    </subcellularLocation>
</comment>
<dbReference type="NCBIfam" id="TIGR00278">
    <property type="entry name" value="membrane protein insertion efficiency factor YidD"/>
    <property type="match status" value="1"/>
</dbReference>
<gene>
    <name evidence="2" type="ORF">UT67_C0006G0009</name>
</gene>
<dbReference type="Proteomes" id="UP000034855">
    <property type="component" value="Unassembled WGS sequence"/>
</dbReference>
<accession>A0A0G0SJE9</accession>
<comment type="caution">
    <text evidence="2">The sequence shown here is derived from an EMBL/GenBank/DDBJ whole genome shotgun (WGS) entry which is preliminary data.</text>
</comment>
<dbReference type="PANTHER" id="PTHR33383">
    <property type="entry name" value="MEMBRANE PROTEIN INSERTION EFFICIENCY FACTOR-RELATED"/>
    <property type="match status" value="1"/>
</dbReference>
<dbReference type="PATRIC" id="fig|1619037.3.peg.191"/>
<name>A0A0G0SJE9_9BACT</name>
<evidence type="ECO:0000313" key="3">
    <source>
        <dbReference type="Proteomes" id="UP000034855"/>
    </source>
</evidence>
<proteinExistence type="inferred from homology"/>
<reference evidence="2 3" key="1">
    <citation type="journal article" date="2015" name="Nature">
        <title>rRNA introns, odd ribosomes, and small enigmatic genomes across a large radiation of phyla.</title>
        <authorList>
            <person name="Brown C.T."/>
            <person name="Hug L.A."/>
            <person name="Thomas B.C."/>
            <person name="Sharon I."/>
            <person name="Castelle C.J."/>
            <person name="Singh A."/>
            <person name="Wilkins M.J."/>
            <person name="Williams K.H."/>
            <person name="Banfield J.F."/>
        </authorList>
    </citation>
    <scope>NUCLEOTIDE SEQUENCE [LARGE SCALE GENOMIC DNA]</scope>
</reference>
<dbReference type="PANTHER" id="PTHR33383:SF1">
    <property type="entry name" value="MEMBRANE PROTEIN INSERTION EFFICIENCY FACTOR-RELATED"/>
    <property type="match status" value="1"/>
</dbReference>
<dbReference type="InterPro" id="IPR002696">
    <property type="entry name" value="Membr_insert_effic_factor_YidD"/>
</dbReference>
<comment type="similarity">
    <text evidence="1">Belongs to the UPF0161 family.</text>
</comment>
<dbReference type="Pfam" id="PF01809">
    <property type="entry name" value="YidD"/>
    <property type="match status" value="1"/>
</dbReference>
<keyword evidence="1" id="KW-1003">Cell membrane</keyword>
<evidence type="ECO:0000256" key="1">
    <source>
        <dbReference type="HAMAP-Rule" id="MF_00386"/>
    </source>
</evidence>
<dbReference type="STRING" id="1619037.UT67_C0006G0009"/>
<sequence length="101" mass="11824">MDKYWILKLLDIMRVKKMLNFVSSLPKNAILFLIKFYQKTISPDHGWNKSLFPQGFCRFYPTCSEYGYQTIKKDGLIIGLFKAGWRVLRCNPWSKGGVDLP</sequence>
<dbReference type="HAMAP" id="MF_00386">
    <property type="entry name" value="UPF0161_YidD"/>
    <property type="match status" value="1"/>
</dbReference>
<comment type="function">
    <text evidence="1">Could be involved in insertion of integral membrane proteins into the membrane.</text>
</comment>